<reference evidence="2" key="2">
    <citation type="submission" date="2021-10" db="EMBL/GenBank/DDBJ databases">
        <title>Phylogenomics reveals ancestral predisposition of the termite-cultivated fungus Termitomyces towards a domesticated lifestyle.</title>
        <authorList>
            <person name="Auxier B."/>
            <person name="Grum-Grzhimaylo A."/>
            <person name="Cardenas M.E."/>
            <person name="Lodge J.D."/>
            <person name="Laessoe T."/>
            <person name="Pedersen O."/>
            <person name="Smith M.E."/>
            <person name="Kuyper T.W."/>
            <person name="Franco-Molano E.A."/>
            <person name="Baroni T.J."/>
            <person name="Aanen D.K."/>
        </authorList>
    </citation>
    <scope>NUCLEOTIDE SEQUENCE</scope>
    <source>
        <strain evidence="2">AP01</strain>
        <tissue evidence="2">Mycelium</tissue>
    </source>
</reference>
<dbReference type="EMBL" id="JABCKV010000030">
    <property type="protein sequence ID" value="KAG5645877.1"/>
    <property type="molecule type" value="Genomic_DNA"/>
</dbReference>
<protein>
    <submittedName>
        <fullName evidence="2">Uncharacterized protein</fullName>
    </submittedName>
</protein>
<accession>A0A9P7GEU3</accession>
<organism evidence="2 3">
    <name type="scientific">Asterophora parasitica</name>
    <dbReference type="NCBI Taxonomy" id="117018"/>
    <lineage>
        <taxon>Eukaryota</taxon>
        <taxon>Fungi</taxon>
        <taxon>Dikarya</taxon>
        <taxon>Basidiomycota</taxon>
        <taxon>Agaricomycotina</taxon>
        <taxon>Agaricomycetes</taxon>
        <taxon>Agaricomycetidae</taxon>
        <taxon>Agaricales</taxon>
        <taxon>Tricholomatineae</taxon>
        <taxon>Lyophyllaceae</taxon>
        <taxon>Asterophora</taxon>
    </lineage>
</organism>
<sequence>MATTTSAARSADIEYLVRNAMNTGYQIASLLAPPVYAGFVLTRRGRGSVTTNRLLRATWLGGLAGTAGSGGLAYAWYSSCSEQDLRSKRLKAAYDTDRVRAEDHATIGAVLFSVLTPGIFWKRANVLNLVLGGAGLGNSIGLLIHYGRSLTGDPPPKPDNDPVALVAE</sequence>
<dbReference type="OrthoDB" id="2524788at2759"/>
<keyword evidence="1" id="KW-0812">Transmembrane</keyword>
<dbReference type="AlphaFoldDB" id="A0A9P7GEU3"/>
<keyword evidence="1" id="KW-1133">Transmembrane helix</keyword>
<evidence type="ECO:0000313" key="3">
    <source>
        <dbReference type="Proteomes" id="UP000775547"/>
    </source>
</evidence>
<gene>
    <name evidence="2" type="ORF">DXG03_005024</name>
</gene>
<comment type="caution">
    <text evidence="2">The sequence shown here is derived from an EMBL/GenBank/DDBJ whole genome shotgun (WGS) entry which is preliminary data.</text>
</comment>
<feature type="transmembrane region" description="Helical" evidence="1">
    <location>
        <begin position="54"/>
        <end position="77"/>
    </location>
</feature>
<proteinExistence type="predicted"/>
<name>A0A9P7GEU3_9AGAR</name>
<dbReference type="Proteomes" id="UP000775547">
    <property type="component" value="Unassembled WGS sequence"/>
</dbReference>
<evidence type="ECO:0000256" key="1">
    <source>
        <dbReference type="SAM" id="Phobius"/>
    </source>
</evidence>
<keyword evidence="1" id="KW-0472">Membrane</keyword>
<feature type="transmembrane region" description="Helical" evidence="1">
    <location>
        <begin position="24"/>
        <end position="42"/>
    </location>
</feature>
<evidence type="ECO:0000313" key="2">
    <source>
        <dbReference type="EMBL" id="KAG5645877.1"/>
    </source>
</evidence>
<reference evidence="2" key="1">
    <citation type="submission" date="2020-07" db="EMBL/GenBank/DDBJ databases">
        <authorList>
            <person name="Nieuwenhuis M."/>
            <person name="Van De Peppel L.J.J."/>
        </authorList>
    </citation>
    <scope>NUCLEOTIDE SEQUENCE</scope>
    <source>
        <strain evidence="2">AP01</strain>
        <tissue evidence="2">Mycelium</tissue>
    </source>
</reference>
<keyword evidence="3" id="KW-1185">Reference proteome</keyword>